<comment type="caution">
    <text evidence="2">The sequence shown here is derived from an EMBL/GenBank/DDBJ whole genome shotgun (WGS) entry which is preliminary data.</text>
</comment>
<evidence type="ECO:0000313" key="3">
    <source>
        <dbReference type="Proteomes" id="UP001162793"/>
    </source>
</evidence>
<sequence length="185" mass="20195">MRVLSIAAIATLFATSALAAATETVEEELASWYYVPQSLTYGGYETDGLSFSADCEDKQLHVAVFTNAQPEQNGKALRIQLASGPLRLTIPARLEVSDMDAYAVGDVKSRARFYALFHTGKPITVKVTGADPQTRSLCSFCSFCSSHSETPTPVPADLKRFARWRAEEVNKKRGSTPRLFSPIVA</sequence>
<evidence type="ECO:0000256" key="1">
    <source>
        <dbReference type="SAM" id="SignalP"/>
    </source>
</evidence>
<name>A0AA41WUJ0_9RALS</name>
<gene>
    <name evidence="2" type="ORF">NKG59_20915</name>
</gene>
<dbReference type="RefSeq" id="WP_253540794.1">
    <property type="nucleotide sequence ID" value="NZ_JAMYWC010000006.1"/>
</dbReference>
<evidence type="ECO:0000313" key="2">
    <source>
        <dbReference type="EMBL" id="MCP1174831.1"/>
    </source>
</evidence>
<reference evidence="3" key="1">
    <citation type="journal article" date="2023" name="Front. Microbiol.">
        <title>Ralstonia chuxiongensis sp. nov., Ralstonia mojiangensis sp. nov., and Ralstonia soli sp. nov., isolated from tobacco fields, are three novel species in the family Burkholderiaceae.</title>
        <authorList>
            <person name="Lu C.H."/>
            <person name="Zhang Y.Y."/>
            <person name="Jiang N."/>
            <person name="Chen W."/>
            <person name="Shao X."/>
            <person name="Zhao Z.M."/>
            <person name="Lu W.L."/>
            <person name="Hu X."/>
            <person name="Xi Y.X."/>
            <person name="Zou S.Y."/>
            <person name="Wei Q.J."/>
            <person name="Lin Z.L."/>
            <person name="Gong L."/>
            <person name="Gai X.T."/>
            <person name="Zhang L.Q."/>
            <person name="Li J.Y."/>
            <person name="Jin Y."/>
            <person name="Xia Z.Y."/>
        </authorList>
    </citation>
    <scope>NUCLEOTIDE SEQUENCE [LARGE SCALE GENOMIC DNA]</scope>
    <source>
        <strain evidence="3">21YRMH01-3</strain>
    </source>
</reference>
<proteinExistence type="predicted"/>
<keyword evidence="1" id="KW-0732">Signal</keyword>
<feature type="signal peptide" evidence="1">
    <location>
        <begin position="1"/>
        <end position="19"/>
    </location>
</feature>
<feature type="chain" id="PRO_5041221357" evidence="1">
    <location>
        <begin position="20"/>
        <end position="185"/>
    </location>
</feature>
<dbReference type="Proteomes" id="UP001162793">
    <property type="component" value="Unassembled WGS sequence"/>
</dbReference>
<keyword evidence="3" id="KW-1185">Reference proteome</keyword>
<dbReference type="AlphaFoldDB" id="A0AA41WUJ0"/>
<organism evidence="2 3">
    <name type="scientific">Ralstonia chuxiongensis</name>
    <dbReference type="NCBI Taxonomy" id="2957504"/>
    <lineage>
        <taxon>Bacteria</taxon>
        <taxon>Pseudomonadati</taxon>
        <taxon>Pseudomonadota</taxon>
        <taxon>Betaproteobacteria</taxon>
        <taxon>Burkholderiales</taxon>
        <taxon>Burkholderiaceae</taxon>
        <taxon>Ralstonia</taxon>
    </lineage>
</organism>
<dbReference type="EMBL" id="JAMYWC010000006">
    <property type="protein sequence ID" value="MCP1174831.1"/>
    <property type="molecule type" value="Genomic_DNA"/>
</dbReference>
<accession>A0AA41WUJ0</accession>
<protein>
    <submittedName>
        <fullName evidence="2">Uncharacterized protein</fullName>
    </submittedName>
</protein>